<organism evidence="11">
    <name type="scientific">Caldimicrobium thiodismutans</name>
    <dbReference type="NCBI Taxonomy" id="1653476"/>
    <lineage>
        <taxon>Bacteria</taxon>
        <taxon>Pseudomonadati</taxon>
        <taxon>Thermodesulfobacteriota</taxon>
        <taxon>Thermodesulfobacteria</taxon>
        <taxon>Thermodesulfobacteriales</taxon>
        <taxon>Thermodesulfobacteriaceae</taxon>
        <taxon>Caldimicrobium</taxon>
    </lineage>
</organism>
<dbReference type="GO" id="GO:0071978">
    <property type="term" value="P:bacterial-type flagellum-dependent swarming motility"/>
    <property type="evidence" value="ECO:0007669"/>
    <property type="project" value="TreeGrafter"/>
</dbReference>
<keyword evidence="5 10" id="KW-0145">Chemotaxis</keyword>
<keyword evidence="11" id="KW-0282">Flagellum</keyword>
<accession>A0A832LVU2</accession>
<evidence type="ECO:0000256" key="8">
    <source>
        <dbReference type="ARBA" id="ARBA00022989"/>
    </source>
</evidence>
<gene>
    <name evidence="11" type="ORF">ENT73_01240</name>
</gene>
<keyword evidence="4 10" id="KW-1003">Cell membrane</keyword>
<dbReference type="GO" id="GO:0009425">
    <property type="term" value="C:bacterial-type flagellum basal body"/>
    <property type="evidence" value="ECO:0007669"/>
    <property type="project" value="InterPro"/>
</dbReference>
<dbReference type="GO" id="GO:0005886">
    <property type="term" value="C:plasma membrane"/>
    <property type="evidence" value="ECO:0007669"/>
    <property type="project" value="UniProtKB-SubCell"/>
</dbReference>
<dbReference type="PANTHER" id="PTHR35091:SF2">
    <property type="entry name" value="FLAGELLAR PROTEIN FLIL"/>
    <property type="match status" value="1"/>
</dbReference>
<comment type="caution">
    <text evidence="11">The sequence shown here is derived from an EMBL/GenBank/DDBJ whole genome shotgun (WGS) entry which is preliminary data.</text>
</comment>
<keyword evidence="9 10" id="KW-0472">Membrane</keyword>
<evidence type="ECO:0000256" key="6">
    <source>
        <dbReference type="ARBA" id="ARBA00022692"/>
    </source>
</evidence>
<keyword evidence="6 10" id="KW-0812">Transmembrane</keyword>
<evidence type="ECO:0000256" key="3">
    <source>
        <dbReference type="ARBA" id="ARBA00008281"/>
    </source>
</evidence>
<evidence type="ECO:0000256" key="10">
    <source>
        <dbReference type="RuleBase" id="RU364125"/>
    </source>
</evidence>
<dbReference type="AlphaFoldDB" id="A0A832LVU2"/>
<evidence type="ECO:0000256" key="7">
    <source>
        <dbReference type="ARBA" id="ARBA00022779"/>
    </source>
</evidence>
<reference evidence="11" key="1">
    <citation type="journal article" date="2020" name="mSystems">
        <title>Genome- and Community-Level Interaction Insights into Carbon Utilization and Element Cycling Functions of Hydrothermarchaeota in Hydrothermal Sediment.</title>
        <authorList>
            <person name="Zhou Z."/>
            <person name="Liu Y."/>
            <person name="Xu W."/>
            <person name="Pan J."/>
            <person name="Luo Z.H."/>
            <person name="Li M."/>
        </authorList>
    </citation>
    <scope>NUCLEOTIDE SEQUENCE [LARGE SCALE GENOMIC DNA]</scope>
    <source>
        <strain evidence="11">SpSt-605</strain>
    </source>
</reference>
<feature type="transmembrane region" description="Helical" evidence="10">
    <location>
        <begin position="18"/>
        <end position="40"/>
    </location>
</feature>
<dbReference type="Pfam" id="PF03748">
    <property type="entry name" value="FliL"/>
    <property type="match status" value="1"/>
</dbReference>
<proteinExistence type="inferred from homology"/>
<dbReference type="PANTHER" id="PTHR35091">
    <property type="entry name" value="FLAGELLAR PROTEIN FLIL"/>
    <property type="match status" value="1"/>
</dbReference>
<dbReference type="GO" id="GO:0006935">
    <property type="term" value="P:chemotaxis"/>
    <property type="evidence" value="ECO:0007669"/>
    <property type="project" value="UniProtKB-KW"/>
</dbReference>
<protein>
    <recommendedName>
        <fullName evidence="10">Flagellar protein FliL</fullName>
    </recommendedName>
</protein>
<keyword evidence="11" id="KW-0966">Cell projection</keyword>
<evidence type="ECO:0000256" key="2">
    <source>
        <dbReference type="ARBA" id="ARBA00004162"/>
    </source>
</evidence>
<comment type="function">
    <text evidence="1 10">Controls the rotational direction of flagella during chemotaxis.</text>
</comment>
<comment type="similarity">
    <text evidence="3 10">Belongs to the FliL family.</text>
</comment>
<sequence>MAEEIKEEKGKGGGKKKLFILIVLAFLVITIAGAGVFLFLGKKGEEGVEKEKSKKAKKSEATVFIDFDPIIVNLLDPTGRRYLQVRLSLEVVDKKAEEEIKKKEPKIKDSILGILSGKTVDEVIVPDAKERIKGEILKKIKEDIGEDLVLNVYITQFIVE</sequence>
<name>A0A832LVU2_9BACT</name>
<evidence type="ECO:0000256" key="5">
    <source>
        <dbReference type="ARBA" id="ARBA00022500"/>
    </source>
</evidence>
<evidence type="ECO:0000256" key="4">
    <source>
        <dbReference type="ARBA" id="ARBA00022475"/>
    </source>
</evidence>
<evidence type="ECO:0000256" key="9">
    <source>
        <dbReference type="ARBA" id="ARBA00023136"/>
    </source>
</evidence>
<comment type="subcellular location">
    <subcellularLocation>
        <location evidence="2">Cell membrane</location>
        <topology evidence="2">Single-pass membrane protein</topology>
    </subcellularLocation>
</comment>
<keyword evidence="8 10" id="KW-1133">Transmembrane helix</keyword>
<dbReference type="EMBL" id="DSZU01000022">
    <property type="protein sequence ID" value="HGV54699.1"/>
    <property type="molecule type" value="Genomic_DNA"/>
</dbReference>
<dbReference type="InterPro" id="IPR005503">
    <property type="entry name" value="FliL"/>
</dbReference>
<evidence type="ECO:0000313" key="11">
    <source>
        <dbReference type="EMBL" id="HGV54699.1"/>
    </source>
</evidence>
<keyword evidence="7 10" id="KW-0283">Flagellar rotation</keyword>
<evidence type="ECO:0000256" key="1">
    <source>
        <dbReference type="ARBA" id="ARBA00002254"/>
    </source>
</evidence>
<keyword evidence="11" id="KW-0969">Cilium</keyword>